<accession>A0ABN9CKU1</accession>
<evidence type="ECO:0000313" key="3">
    <source>
        <dbReference type="Proteomes" id="UP001162483"/>
    </source>
</evidence>
<name>A0ABN9CKU1_9NEOB</name>
<comment type="caution">
    <text evidence="2">The sequence shown here is derived from an EMBL/GenBank/DDBJ whole genome shotgun (WGS) entry which is preliminary data.</text>
</comment>
<dbReference type="InterPro" id="IPR013799">
    <property type="entry name" value="STAT_TF_prot_interaction"/>
</dbReference>
<dbReference type="SUPFAM" id="SSF48092">
    <property type="entry name" value="Transcription factor STAT-4 N-domain"/>
    <property type="match status" value="1"/>
</dbReference>
<reference evidence="2" key="1">
    <citation type="submission" date="2023-05" db="EMBL/GenBank/DDBJ databases">
        <authorList>
            <person name="Stuckert A."/>
        </authorList>
    </citation>
    <scope>NUCLEOTIDE SEQUENCE</scope>
</reference>
<evidence type="ECO:0000259" key="1">
    <source>
        <dbReference type="SMART" id="SM00964"/>
    </source>
</evidence>
<dbReference type="Proteomes" id="UP001162483">
    <property type="component" value="Unassembled WGS sequence"/>
</dbReference>
<sequence length="110" mass="12605">MSKGPSVWSYVMKMPPEHFQNVYGDFPQKVRQYLGEWLESQPWEYITGTDSFCAETARSVLNKLVEELEKAASSGGSDARLILQWVENFKRMSQHDPKNTILSFKAICKG</sequence>
<dbReference type="Gene3D" id="1.10.532.10">
    <property type="entry name" value="STAT transcription factor, N-terminal domain"/>
    <property type="match status" value="1"/>
</dbReference>
<protein>
    <recommendedName>
        <fullName evidence="1">STAT transcription factor protein interaction domain-containing protein</fullName>
    </recommendedName>
</protein>
<gene>
    <name evidence="2" type="ORF">SPARVUS_LOCUS5180616</name>
</gene>
<organism evidence="2 3">
    <name type="scientific">Staurois parvus</name>
    <dbReference type="NCBI Taxonomy" id="386267"/>
    <lineage>
        <taxon>Eukaryota</taxon>
        <taxon>Metazoa</taxon>
        <taxon>Chordata</taxon>
        <taxon>Craniata</taxon>
        <taxon>Vertebrata</taxon>
        <taxon>Euteleostomi</taxon>
        <taxon>Amphibia</taxon>
        <taxon>Batrachia</taxon>
        <taxon>Anura</taxon>
        <taxon>Neobatrachia</taxon>
        <taxon>Ranoidea</taxon>
        <taxon>Ranidae</taxon>
        <taxon>Staurois</taxon>
    </lineage>
</organism>
<dbReference type="SMART" id="SM00964">
    <property type="entry name" value="STAT_int"/>
    <property type="match status" value="1"/>
</dbReference>
<dbReference type="EMBL" id="CATNWA010010548">
    <property type="protein sequence ID" value="CAI9560092.1"/>
    <property type="molecule type" value="Genomic_DNA"/>
</dbReference>
<evidence type="ECO:0000313" key="2">
    <source>
        <dbReference type="EMBL" id="CAI9560092.1"/>
    </source>
</evidence>
<feature type="domain" description="STAT transcription factor protein interaction" evidence="1">
    <location>
        <begin position="6"/>
        <end position="108"/>
    </location>
</feature>
<dbReference type="InterPro" id="IPR036535">
    <property type="entry name" value="STAT_N_sf"/>
</dbReference>
<proteinExistence type="predicted"/>
<keyword evidence="3" id="KW-1185">Reference proteome</keyword>
<feature type="non-terminal residue" evidence="2">
    <location>
        <position position="110"/>
    </location>
</feature>
<dbReference type="Pfam" id="PF02865">
    <property type="entry name" value="STAT_int"/>
    <property type="match status" value="1"/>
</dbReference>